<dbReference type="AlphaFoldDB" id="A0A8H3IUK5"/>
<dbReference type="Gene3D" id="3.30.710.10">
    <property type="entry name" value="Potassium Channel Kv1.1, Chain A"/>
    <property type="match status" value="1"/>
</dbReference>
<keyword evidence="2" id="KW-1185">Reference proteome</keyword>
<dbReference type="Proteomes" id="UP000664203">
    <property type="component" value="Unassembled WGS sequence"/>
</dbReference>
<dbReference type="OrthoDB" id="1022638at2759"/>
<evidence type="ECO:0000313" key="2">
    <source>
        <dbReference type="Proteomes" id="UP000664203"/>
    </source>
</evidence>
<name>A0A8H3IUK5_9LECA</name>
<dbReference type="CDD" id="cd18186">
    <property type="entry name" value="BTB_POZ_ZBTB_KLHL-like"/>
    <property type="match status" value="1"/>
</dbReference>
<gene>
    <name evidence="1" type="ORF">ALECFALPRED_003651</name>
</gene>
<dbReference type="EMBL" id="CAJPDR010000225">
    <property type="protein sequence ID" value="CAF9927219.1"/>
    <property type="molecule type" value="Genomic_DNA"/>
</dbReference>
<dbReference type="InterPro" id="IPR011333">
    <property type="entry name" value="SKP1/BTB/POZ_sf"/>
</dbReference>
<organism evidence="1 2">
    <name type="scientific">Alectoria fallacina</name>
    <dbReference type="NCBI Taxonomy" id="1903189"/>
    <lineage>
        <taxon>Eukaryota</taxon>
        <taxon>Fungi</taxon>
        <taxon>Dikarya</taxon>
        <taxon>Ascomycota</taxon>
        <taxon>Pezizomycotina</taxon>
        <taxon>Lecanoromycetes</taxon>
        <taxon>OSLEUM clade</taxon>
        <taxon>Lecanoromycetidae</taxon>
        <taxon>Lecanorales</taxon>
        <taxon>Lecanorineae</taxon>
        <taxon>Parmeliaceae</taxon>
        <taxon>Alectoria</taxon>
    </lineage>
</organism>
<protein>
    <recommendedName>
        <fullName evidence="3">BTB domain-containing protein</fullName>
    </recommendedName>
</protein>
<sequence length="213" mass="23921">MFDGGFKESSTAILPLDHDDPATVERMVTFLYTGKYDQGNPDITVQDANHAWVPSSWLILWSTPSQTIASAAWSCKDFFPSIVAQSLRHDSRLPIQVCETSAVWSVLLTNNGAIGLSILQNHPHQRSVEEVGRAKDGVEAKEQEQLDWLISCNDRLHWRFDEAHEDLDSLVDKWGENGGTRCDECGDSLFEGLKRDLVDFKKALPKSEESVFL</sequence>
<proteinExistence type="predicted"/>
<reference evidence="1" key="1">
    <citation type="submission" date="2021-03" db="EMBL/GenBank/DDBJ databases">
        <authorList>
            <person name="Tagirdzhanova G."/>
        </authorList>
    </citation>
    <scope>NUCLEOTIDE SEQUENCE</scope>
</reference>
<accession>A0A8H3IUK5</accession>
<evidence type="ECO:0000313" key="1">
    <source>
        <dbReference type="EMBL" id="CAF9927219.1"/>
    </source>
</evidence>
<comment type="caution">
    <text evidence="1">The sequence shown here is derived from an EMBL/GenBank/DDBJ whole genome shotgun (WGS) entry which is preliminary data.</text>
</comment>
<evidence type="ECO:0008006" key="3">
    <source>
        <dbReference type="Google" id="ProtNLM"/>
    </source>
</evidence>